<protein>
    <submittedName>
        <fullName evidence="2">Uncharacterized protein</fullName>
    </submittedName>
</protein>
<comment type="caution">
    <text evidence="2">The sequence shown here is derived from an EMBL/GenBank/DDBJ whole genome shotgun (WGS) entry which is preliminary data.</text>
</comment>
<gene>
    <name evidence="2" type="ORF">PPRIM_AZ9-3.1.T0130274</name>
</gene>
<evidence type="ECO:0000313" key="2">
    <source>
        <dbReference type="EMBL" id="CAD8049161.1"/>
    </source>
</evidence>
<dbReference type="EMBL" id="CAJJDM010000010">
    <property type="protein sequence ID" value="CAD8049161.1"/>
    <property type="molecule type" value="Genomic_DNA"/>
</dbReference>
<evidence type="ECO:0000313" key="3">
    <source>
        <dbReference type="Proteomes" id="UP000688137"/>
    </source>
</evidence>
<organism evidence="2 3">
    <name type="scientific">Paramecium primaurelia</name>
    <dbReference type="NCBI Taxonomy" id="5886"/>
    <lineage>
        <taxon>Eukaryota</taxon>
        <taxon>Sar</taxon>
        <taxon>Alveolata</taxon>
        <taxon>Ciliophora</taxon>
        <taxon>Intramacronucleata</taxon>
        <taxon>Oligohymenophorea</taxon>
        <taxon>Peniculida</taxon>
        <taxon>Parameciidae</taxon>
        <taxon>Paramecium</taxon>
    </lineage>
</organism>
<reference evidence="2" key="1">
    <citation type="submission" date="2021-01" db="EMBL/GenBank/DDBJ databases">
        <authorList>
            <consortium name="Genoscope - CEA"/>
            <person name="William W."/>
        </authorList>
    </citation>
    <scope>NUCLEOTIDE SEQUENCE</scope>
</reference>
<dbReference type="AlphaFoldDB" id="A0A8S1K3B4"/>
<accession>A0A8S1K3B4</accession>
<feature type="compositionally biased region" description="Acidic residues" evidence="1">
    <location>
        <begin position="103"/>
        <end position="125"/>
    </location>
</feature>
<dbReference type="Proteomes" id="UP000688137">
    <property type="component" value="Unassembled WGS sequence"/>
</dbReference>
<dbReference type="OMA" id="FTAQQNY"/>
<evidence type="ECO:0000256" key="1">
    <source>
        <dbReference type="SAM" id="MobiDB-lite"/>
    </source>
</evidence>
<name>A0A8S1K3B4_PARPR</name>
<sequence>MKDKSTDKVTIFTAQQNQQHKQCYNLETSTSLKILRSLQTRTSIGNVCQENLSNLNKAIDRKVVEIYVKEKQNPGFLSSFLQLIYTRQQHPVQMEFEQHQNDSSEEWQPDDDDNDVDETDSFQQQ</sequence>
<keyword evidence="3" id="KW-1185">Reference proteome</keyword>
<proteinExistence type="predicted"/>
<feature type="region of interest" description="Disordered" evidence="1">
    <location>
        <begin position="92"/>
        <end position="125"/>
    </location>
</feature>